<accession>A0AAE1CVW8</accession>
<dbReference type="PANTHER" id="PTHR43195">
    <property type="entry name" value="TRANSKETOLASE"/>
    <property type="match status" value="1"/>
</dbReference>
<comment type="cofactor">
    <cofactor evidence="1">
        <name>Ca(2+)</name>
        <dbReference type="ChEBI" id="CHEBI:29108"/>
    </cofactor>
</comment>
<evidence type="ECO:0000256" key="7">
    <source>
        <dbReference type="ARBA" id="ARBA00011738"/>
    </source>
</evidence>
<evidence type="ECO:0000256" key="4">
    <source>
        <dbReference type="ARBA" id="ARBA00001946"/>
    </source>
</evidence>
<dbReference type="GO" id="GO:0005737">
    <property type="term" value="C:cytoplasm"/>
    <property type="evidence" value="ECO:0007669"/>
    <property type="project" value="UniProtKB-ARBA"/>
</dbReference>
<dbReference type="InterPro" id="IPR005475">
    <property type="entry name" value="Transketolase-like_Pyr-bd"/>
</dbReference>
<keyword evidence="13" id="KW-0786">Thiamine pyrophosphate</keyword>
<dbReference type="NCBIfam" id="NF004559">
    <property type="entry name" value="PRK05899.2-5"/>
    <property type="match status" value="1"/>
</dbReference>
<evidence type="ECO:0000313" key="15">
    <source>
        <dbReference type="EMBL" id="KAK3738801.1"/>
    </source>
</evidence>
<dbReference type="SMART" id="SM00861">
    <property type="entry name" value="Transket_pyr"/>
    <property type="match status" value="1"/>
</dbReference>
<keyword evidence="12" id="KW-0460">Magnesium</keyword>
<evidence type="ECO:0000256" key="13">
    <source>
        <dbReference type="ARBA" id="ARBA00023052"/>
    </source>
</evidence>
<dbReference type="Pfam" id="PF02780">
    <property type="entry name" value="Transketolase_C"/>
    <property type="match status" value="1"/>
</dbReference>
<dbReference type="SUPFAM" id="SSF52922">
    <property type="entry name" value="TK C-terminal domain-like"/>
    <property type="match status" value="1"/>
</dbReference>
<dbReference type="Gene3D" id="3.40.50.970">
    <property type="match status" value="2"/>
</dbReference>
<evidence type="ECO:0000313" key="16">
    <source>
        <dbReference type="Proteomes" id="UP001283361"/>
    </source>
</evidence>
<dbReference type="InterPro" id="IPR029061">
    <property type="entry name" value="THDP-binding"/>
</dbReference>
<dbReference type="FunFam" id="3.40.50.970:FF:000129">
    <property type="entry name" value="Transketolase"/>
    <property type="match status" value="1"/>
</dbReference>
<evidence type="ECO:0000256" key="5">
    <source>
        <dbReference type="ARBA" id="ARBA00001964"/>
    </source>
</evidence>
<dbReference type="Gene3D" id="3.40.50.920">
    <property type="match status" value="1"/>
</dbReference>
<evidence type="ECO:0000256" key="2">
    <source>
        <dbReference type="ARBA" id="ARBA00001936"/>
    </source>
</evidence>
<dbReference type="InterPro" id="IPR033248">
    <property type="entry name" value="Transketolase_C"/>
</dbReference>
<comment type="cofactor">
    <cofactor evidence="3">
        <name>Co(2+)</name>
        <dbReference type="ChEBI" id="CHEBI:48828"/>
    </cofactor>
</comment>
<name>A0AAE1CVW8_9GAST</name>
<dbReference type="InterPro" id="IPR051424">
    <property type="entry name" value="Transketolase-like"/>
</dbReference>
<comment type="caution">
    <text evidence="15">The sequence shown here is derived from an EMBL/GenBank/DDBJ whole genome shotgun (WGS) entry which is preliminary data.</text>
</comment>
<evidence type="ECO:0000256" key="6">
    <source>
        <dbReference type="ARBA" id="ARBA00007131"/>
    </source>
</evidence>
<reference evidence="15" key="1">
    <citation type="journal article" date="2023" name="G3 (Bethesda)">
        <title>A reference genome for the long-term kleptoplast-retaining sea slug Elysia crispata morphotype clarki.</title>
        <authorList>
            <person name="Eastman K.E."/>
            <person name="Pendleton A.L."/>
            <person name="Shaikh M.A."/>
            <person name="Suttiyut T."/>
            <person name="Ogas R."/>
            <person name="Tomko P."/>
            <person name="Gavelis G."/>
            <person name="Widhalm J.R."/>
            <person name="Wisecaver J.H."/>
        </authorList>
    </citation>
    <scope>NUCLEOTIDE SEQUENCE</scope>
    <source>
        <strain evidence="15">ECLA1</strain>
    </source>
</reference>
<dbReference type="CDD" id="cd02012">
    <property type="entry name" value="TPP_TK"/>
    <property type="match status" value="1"/>
</dbReference>
<dbReference type="EMBL" id="JAWDGP010006574">
    <property type="protein sequence ID" value="KAK3738801.1"/>
    <property type="molecule type" value="Genomic_DNA"/>
</dbReference>
<gene>
    <name evidence="15" type="ORF">RRG08_035681</name>
</gene>
<dbReference type="Pfam" id="PF00456">
    <property type="entry name" value="Transketolase_N"/>
    <property type="match status" value="1"/>
</dbReference>
<evidence type="ECO:0000256" key="8">
    <source>
        <dbReference type="ARBA" id="ARBA00013152"/>
    </source>
</evidence>
<dbReference type="EC" id="2.2.1.1" evidence="8"/>
<dbReference type="CDD" id="cd07033">
    <property type="entry name" value="TPP_PYR_DXS_TK_like"/>
    <property type="match status" value="1"/>
</dbReference>
<keyword evidence="10" id="KW-0479">Metal-binding</keyword>
<comment type="cofactor">
    <cofactor evidence="5">
        <name>thiamine diphosphate</name>
        <dbReference type="ChEBI" id="CHEBI:58937"/>
    </cofactor>
</comment>
<evidence type="ECO:0000256" key="11">
    <source>
        <dbReference type="ARBA" id="ARBA00022837"/>
    </source>
</evidence>
<dbReference type="GO" id="GO:0046872">
    <property type="term" value="F:metal ion binding"/>
    <property type="evidence" value="ECO:0007669"/>
    <property type="project" value="UniProtKB-KW"/>
</dbReference>
<evidence type="ECO:0000256" key="1">
    <source>
        <dbReference type="ARBA" id="ARBA00001913"/>
    </source>
</evidence>
<dbReference type="Proteomes" id="UP001283361">
    <property type="component" value="Unassembled WGS sequence"/>
</dbReference>
<comment type="cofactor">
    <cofactor evidence="4">
        <name>Mg(2+)</name>
        <dbReference type="ChEBI" id="CHEBI:18420"/>
    </cofactor>
</comment>
<evidence type="ECO:0000256" key="12">
    <source>
        <dbReference type="ARBA" id="ARBA00022842"/>
    </source>
</evidence>
<comment type="subunit">
    <text evidence="7">Homodimer.</text>
</comment>
<keyword evidence="9" id="KW-0808">Transferase</keyword>
<dbReference type="Pfam" id="PF02779">
    <property type="entry name" value="Transket_pyr"/>
    <property type="match status" value="1"/>
</dbReference>
<evidence type="ECO:0000256" key="10">
    <source>
        <dbReference type="ARBA" id="ARBA00022723"/>
    </source>
</evidence>
<dbReference type="AlphaFoldDB" id="A0AAE1CVW8"/>
<dbReference type="GO" id="GO:0030976">
    <property type="term" value="F:thiamine pyrophosphate binding"/>
    <property type="evidence" value="ECO:0007669"/>
    <property type="project" value="TreeGrafter"/>
</dbReference>
<keyword evidence="11" id="KW-0106">Calcium</keyword>
<organism evidence="15 16">
    <name type="scientific">Elysia crispata</name>
    <name type="common">lettuce slug</name>
    <dbReference type="NCBI Taxonomy" id="231223"/>
    <lineage>
        <taxon>Eukaryota</taxon>
        <taxon>Metazoa</taxon>
        <taxon>Spiralia</taxon>
        <taxon>Lophotrochozoa</taxon>
        <taxon>Mollusca</taxon>
        <taxon>Gastropoda</taxon>
        <taxon>Heterobranchia</taxon>
        <taxon>Euthyneura</taxon>
        <taxon>Panpulmonata</taxon>
        <taxon>Sacoglossa</taxon>
        <taxon>Placobranchoidea</taxon>
        <taxon>Plakobranchidae</taxon>
        <taxon>Elysia</taxon>
    </lineage>
</organism>
<evidence type="ECO:0000256" key="3">
    <source>
        <dbReference type="ARBA" id="ARBA00001941"/>
    </source>
</evidence>
<sequence>MDQDQCTDVHTVKKLQDIAEKLRIFSIRSTDASKSGYPTLCSVAEVISVLFFHTMRYTVEDPEHPNNDRLVLSKGHAAPIMHAIWAEDGCFSESELLKLGRIDSDLEGHPTPRLNFLDVATGSLGQALSCAAGMAYTGKYFDKSNSHVFCLIGKSAEGSIWEAMSFASHYKLDNLVAILDVNRSEQREQTVFQHDLDIYKARAEAFGWITLIVDGHNVVELAKTFWAATQARGKPTCIVAKTYEGHGIPEIVDDKNCHGNLLEAKSETVIKFVKEKIVNRGPDGIVPVESFLSLKLTNTSVQLASPPAYRLGENVDIRQAYGTALVKVGESSDAIVVLDGDTNDSTFSKMFKDAFPDRFVECFLAEQSLVGVATGCAWRERTIPIVSGLACCLARALDQIRLAAASQTNMTFSGSHCGVSHKALEDLSMFSSIPGSIVFYPSDAVSTQRAVELAANIRGICFIRITSRSSVPVIYSNEEPFAVGKAKIVRQSNNDQVTIVASCVTLFEAIKAAESLAASGVNIRIIDPFTIKPIDVATIIASAQQTGGRIITAEDHYAEGGIGSAVSLALSEHPNIVIRRLFVPEVPHDGPFEELLDRYGINAASIIKEVKSITSSTHARN</sequence>
<dbReference type="InterPro" id="IPR005474">
    <property type="entry name" value="Transketolase_N"/>
</dbReference>
<dbReference type="PANTHER" id="PTHR43195:SF1">
    <property type="entry name" value="FI06132P-RELATED"/>
    <property type="match status" value="1"/>
</dbReference>
<comment type="cofactor">
    <cofactor evidence="2">
        <name>Mn(2+)</name>
        <dbReference type="ChEBI" id="CHEBI:29035"/>
    </cofactor>
</comment>
<dbReference type="SUPFAM" id="SSF52518">
    <property type="entry name" value="Thiamin diphosphate-binding fold (THDP-binding)"/>
    <property type="match status" value="2"/>
</dbReference>
<dbReference type="GO" id="GO:0004802">
    <property type="term" value="F:transketolase activity"/>
    <property type="evidence" value="ECO:0007669"/>
    <property type="project" value="UniProtKB-EC"/>
</dbReference>
<feature type="domain" description="Transketolase-like pyrimidine-binding" evidence="14">
    <location>
        <begin position="315"/>
        <end position="473"/>
    </location>
</feature>
<evidence type="ECO:0000256" key="9">
    <source>
        <dbReference type="ARBA" id="ARBA00022679"/>
    </source>
</evidence>
<proteinExistence type="inferred from homology"/>
<protein>
    <recommendedName>
        <fullName evidence="8">transketolase</fullName>
        <ecNumber evidence="8">2.2.1.1</ecNumber>
    </recommendedName>
</protein>
<keyword evidence="16" id="KW-1185">Reference proteome</keyword>
<evidence type="ECO:0000259" key="14">
    <source>
        <dbReference type="SMART" id="SM00861"/>
    </source>
</evidence>
<comment type="similarity">
    <text evidence="6">Belongs to the transketolase family.</text>
</comment>
<dbReference type="InterPro" id="IPR009014">
    <property type="entry name" value="Transketo_C/PFOR_II"/>
</dbReference>